<sequence length="462" mass="52049">MLVVTTMATSNLGSASWNNADDYEPGAELHTRAVKFLDAINWEALTSLASKLRDGTPCRIEQPYSIGHFNMVRRITFTDDVSWVARLRMPNLDAVFGSRESLDPTSLMRVEVATMKYLSRNTSVPVPEVYHYDFNRNNSIGAPFIMMSYIHGNAASELRLQKDCPPRLFRTPEQDRTFRRQMADIQIELAAIQFDRIGSLYEDGDSFTIGPEPETGDGPWDTAADYYRSWMRHLVEVAERDADPEVKKKPSFNLPQSFLPLMHQYSIGLTSCGPFRLVNRDFGAHNLLVDDNFNIVGLIDLDGVMAAPIDLVAQFPALTGLDRETPGTKRQSQLPSNASWLPGRCLPITNACWHHLNSSPSRKMRVLPELFSPTGSHQTAPPLSMACQDSRGIRVPPMIDGWVLLKDTWAERHWTVTQLHKCICLFLKSAINKKYNTSAISPAICQQSCVIMYLTKAFISKY</sequence>
<gene>
    <name evidence="2" type="ORF">IM811_001378</name>
</gene>
<reference evidence="2" key="1">
    <citation type="submission" date="2020-10" db="EMBL/GenBank/DDBJ databases">
        <title>High-Quality Genome Resource of Clonostachys rosea strain S41 by Oxford Nanopore Long-Read Sequencing.</title>
        <authorList>
            <person name="Wang H."/>
        </authorList>
    </citation>
    <scope>NUCLEOTIDE SEQUENCE</scope>
    <source>
        <strain evidence="2">S41</strain>
    </source>
</reference>
<evidence type="ECO:0000259" key="1">
    <source>
        <dbReference type="Pfam" id="PF01636"/>
    </source>
</evidence>
<evidence type="ECO:0000313" key="3">
    <source>
        <dbReference type="Proteomes" id="UP000616885"/>
    </source>
</evidence>
<dbReference type="Gene3D" id="3.30.200.20">
    <property type="entry name" value="Phosphorylase Kinase, domain 1"/>
    <property type="match status" value="1"/>
</dbReference>
<protein>
    <recommendedName>
        <fullName evidence="1">Aminoglycoside phosphotransferase domain-containing protein</fullName>
    </recommendedName>
</protein>
<proteinExistence type="predicted"/>
<accession>A0A8H7NNU8</accession>
<dbReference type="PANTHER" id="PTHR21310:SF15">
    <property type="entry name" value="AMINOGLYCOSIDE PHOSPHOTRANSFERASE DOMAIN-CONTAINING PROTEIN"/>
    <property type="match status" value="1"/>
</dbReference>
<dbReference type="AlphaFoldDB" id="A0A8H7NNU8"/>
<evidence type="ECO:0000313" key="2">
    <source>
        <dbReference type="EMBL" id="KAF9759684.1"/>
    </source>
</evidence>
<dbReference type="InterPro" id="IPR051678">
    <property type="entry name" value="AGP_Transferase"/>
</dbReference>
<comment type="caution">
    <text evidence="2">The sequence shown here is derived from an EMBL/GenBank/DDBJ whole genome shotgun (WGS) entry which is preliminary data.</text>
</comment>
<dbReference type="EMBL" id="JADCTT010000001">
    <property type="protein sequence ID" value="KAF9759684.1"/>
    <property type="molecule type" value="Genomic_DNA"/>
</dbReference>
<dbReference type="InterPro" id="IPR002575">
    <property type="entry name" value="Aminoglycoside_PTrfase"/>
</dbReference>
<dbReference type="InterPro" id="IPR011009">
    <property type="entry name" value="Kinase-like_dom_sf"/>
</dbReference>
<feature type="domain" description="Aminoglycoside phosphotransferase" evidence="1">
    <location>
        <begin position="104"/>
        <end position="308"/>
    </location>
</feature>
<dbReference type="Pfam" id="PF01636">
    <property type="entry name" value="APH"/>
    <property type="match status" value="1"/>
</dbReference>
<dbReference type="PANTHER" id="PTHR21310">
    <property type="entry name" value="AMINOGLYCOSIDE PHOSPHOTRANSFERASE-RELATED-RELATED"/>
    <property type="match status" value="1"/>
</dbReference>
<name>A0A8H7NNU8_BIOOC</name>
<dbReference type="Proteomes" id="UP000616885">
    <property type="component" value="Unassembled WGS sequence"/>
</dbReference>
<dbReference type="Gene3D" id="3.90.1200.10">
    <property type="match status" value="1"/>
</dbReference>
<dbReference type="SUPFAM" id="SSF56112">
    <property type="entry name" value="Protein kinase-like (PK-like)"/>
    <property type="match status" value="1"/>
</dbReference>
<organism evidence="2 3">
    <name type="scientific">Bionectria ochroleuca</name>
    <name type="common">Gliocladium roseum</name>
    <dbReference type="NCBI Taxonomy" id="29856"/>
    <lineage>
        <taxon>Eukaryota</taxon>
        <taxon>Fungi</taxon>
        <taxon>Dikarya</taxon>
        <taxon>Ascomycota</taxon>
        <taxon>Pezizomycotina</taxon>
        <taxon>Sordariomycetes</taxon>
        <taxon>Hypocreomycetidae</taxon>
        <taxon>Hypocreales</taxon>
        <taxon>Bionectriaceae</taxon>
        <taxon>Clonostachys</taxon>
    </lineage>
</organism>